<dbReference type="PANTHER" id="PTHR35007:SF3">
    <property type="entry name" value="POSSIBLE CONSERVED ALANINE RICH MEMBRANE PROTEIN"/>
    <property type="match status" value="1"/>
</dbReference>
<reference evidence="8 9" key="1">
    <citation type="submission" date="2015-10" db="EMBL/GenBank/DDBJ databases">
        <title>Metagenome-Assembled Genomes uncover a global brackish microbiome.</title>
        <authorList>
            <person name="Hugerth L.W."/>
            <person name="Larsson J."/>
            <person name="Alneberg J."/>
            <person name="Lindh M.V."/>
            <person name="Legrand C."/>
            <person name="Pinhassi J."/>
            <person name="Andersson A.F."/>
        </authorList>
    </citation>
    <scope>NUCLEOTIDE SEQUENCE [LARGE SCALE GENOMIC DNA]</scope>
    <source>
        <strain evidence="8">BACL6 MAG-120924-bin43</strain>
    </source>
</reference>
<accession>A0A0R2QFC4</accession>
<dbReference type="Proteomes" id="UP000051017">
    <property type="component" value="Unassembled WGS sequence"/>
</dbReference>
<evidence type="ECO:0000256" key="3">
    <source>
        <dbReference type="ARBA" id="ARBA00022692"/>
    </source>
</evidence>
<dbReference type="AlphaFoldDB" id="A0A0R2QFC4"/>
<dbReference type="InterPro" id="IPR018076">
    <property type="entry name" value="T2SS_GspF_dom"/>
</dbReference>
<keyword evidence="2" id="KW-1003">Cell membrane</keyword>
<keyword evidence="5 6" id="KW-0472">Membrane</keyword>
<evidence type="ECO:0000313" key="9">
    <source>
        <dbReference type="Proteomes" id="UP000051017"/>
    </source>
</evidence>
<comment type="subcellular location">
    <subcellularLocation>
        <location evidence="1">Cell membrane</location>
        <topology evidence="1">Multi-pass membrane protein</topology>
    </subcellularLocation>
</comment>
<evidence type="ECO:0000256" key="1">
    <source>
        <dbReference type="ARBA" id="ARBA00004651"/>
    </source>
</evidence>
<evidence type="ECO:0000256" key="4">
    <source>
        <dbReference type="ARBA" id="ARBA00022989"/>
    </source>
</evidence>
<feature type="transmembrane region" description="Helical" evidence="6">
    <location>
        <begin position="213"/>
        <end position="232"/>
    </location>
</feature>
<feature type="transmembrane region" description="Helical" evidence="6">
    <location>
        <begin position="52"/>
        <end position="80"/>
    </location>
</feature>
<keyword evidence="3 6" id="KW-0812">Transmembrane</keyword>
<gene>
    <name evidence="8" type="ORF">ABR75_06155</name>
</gene>
<feature type="domain" description="Type II secretion system protein GspF" evidence="7">
    <location>
        <begin position="104"/>
        <end position="227"/>
    </location>
</feature>
<proteinExistence type="predicted"/>
<evidence type="ECO:0000259" key="7">
    <source>
        <dbReference type="Pfam" id="PF00482"/>
    </source>
</evidence>
<dbReference type="EMBL" id="LIBJ01000130">
    <property type="protein sequence ID" value="KRO47803.1"/>
    <property type="molecule type" value="Genomic_DNA"/>
</dbReference>
<evidence type="ECO:0000256" key="2">
    <source>
        <dbReference type="ARBA" id="ARBA00022475"/>
    </source>
</evidence>
<keyword evidence="4 6" id="KW-1133">Transmembrane helix</keyword>
<sequence length="284" mass="30827">MSALLVAGLGAIAGLGAFVFKVAFRGGRGLSTLFNSHASVSSSGFVWRWQSLLVPIIALVVYIASGWVVIAFAAGAVAGATPGIGRRPVKHRDEQELVDAIASWTEQLRDTLAGAHGLEQAIIATAQHAPHPIIKAVERLAAFMSYGSLTDGLRRFAEDVDHPTADFVAAALVTATQHQARDIGVLLGHLAQCARDESRMRSRVWVGRSRTRSAVRIITGVISVFVGGLFIFNRDYLQPYESVEGQLILSMILMTFVVAVVMMHAMSQIEVPERFVRRRVKVVR</sequence>
<evidence type="ECO:0000256" key="6">
    <source>
        <dbReference type="SAM" id="Phobius"/>
    </source>
</evidence>
<organism evidence="8 9">
    <name type="scientific">Acidimicrobiia bacterium BACL6 MAG-120924-bin43</name>
    <dbReference type="NCBI Taxonomy" id="1655583"/>
    <lineage>
        <taxon>Bacteria</taxon>
        <taxon>Bacillati</taxon>
        <taxon>Actinomycetota</taxon>
        <taxon>Acidimicrobiia</taxon>
        <taxon>acIV cluster</taxon>
    </lineage>
</organism>
<protein>
    <recommendedName>
        <fullName evidence="7">Type II secretion system protein GspF domain-containing protein</fullName>
    </recommendedName>
</protein>
<evidence type="ECO:0000313" key="8">
    <source>
        <dbReference type="EMBL" id="KRO47803.1"/>
    </source>
</evidence>
<dbReference type="PANTHER" id="PTHR35007">
    <property type="entry name" value="INTEGRAL MEMBRANE PROTEIN-RELATED"/>
    <property type="match status" value="1"/>
</dbReference>
<feature type="transmembrane region" description="Helical" evidence="6">
    <location>
        <begin position="247"/>
        <end position="269"/>
    </location>
</feature>
<comment type="caution">
    <text evidence="8">The sequence shown here is derived from an EMBL/GenBank/DDBJ whole genome shotgun (WGS) entry which is preliminary data.</text>
</comment>
<evidence type="ECO:0000256" key="5">
    <source>
        <dbReference type="ARBA" id="ARBA00023136"/>
    </source>
</evidence>
<dbReference type="Pfam" id="PF00482">
    <property type="entry name" value="T2SSF"/>
    <property type="match status" value="1"/>
</dbReference>
<name>A0A0R2QFC4_9ACTN</name>